<evidence type="ECO:0000313" key="3">
    <source>
        <dbReference type="Proteomes" id="UP001209570"/>
    </source>
</evidence>
<comment type="caution">
    <text evidence="2">The sequence shown here is derived from an EMBL/GenBank/DDBJ whole genome shotgun (WGS) entry which is preliminary data.</text>
</comment>
<reference evidence="2" key="1">
    <citation type="submission" date="2021-12" db="EMBL/GenBank/DDBJ databases">
        <title>Prjna785345.</title>
        <authorList>
            <person name="Rujirawat T."/>
            <person name="Krajaejun T."/>
        </authorList>
    </citation>
    <scope>NUCLEOTIDE SEQUENCE</scope>
    <source>
        <strain evidence="2">Pi057C3</strain>
    </source>
</reference>
<accession>A0AAD5LG17</accession>
<dbReference type="AlphaFoldDB" id="A0AAD5LG17"/>
<feature type="compositionally biased region" description="Low complexity" evidence="1">
    <location>
        <begin position="68"/>
        <end position="84"/>
    </location>
</feature>
<dbReference type="EMBL" id="JAKCXM010000231">
    <property type="protein sequence ID" value="KAJ0397996.1"/>
    <property type="molecule type" value="Genomic_DNA"/>
</dbReference>
<name>A0AAD5LG17_PYTIN</name>
<sequence>MATETATETQLLVAASGANATPDADAATVPTLPIPQSLAITVVANASDNLTSRLHSRLPLRPGTAGNSRTRAPSTARTRAPARPSELSDNHYKLLYLISLYAVAANSTKQNERWIRHIPLLVLMFEGIVRGVFDFDYAPASVRLSFKGRTLRRWINVSREGQAAIDDLWELGLVNGLKLSSDDFQPITAYQVSVTAGAVLARVPLALRREVERLVFTSDAPDRQPVQIVYDGKRFHLKSGVVSSVSAITESEDVSYVSSPFLPQCLRAAGFYRVELRSNASRAAESAVGVSSISKQLTSEALTLGDVYALVGEWVPFGSNQIVALNERMGALDRCQGGILTSFVDGAPTDAQFRVPVGQTQVRILDFDFVRFINFEAESHFPETSGIVQVEHFGMHLNSDGSLIYGIKVEAILERQADDISIDHLARLLVDVHQDSSMLVNDLLSQYQLSLLEMLYLGDSFQRNKYNCVLATSIRPKLRHAREYLERASLSNELAQILGDVHASHDLSDDDVLLVGKAGILACGPNIFRFEHVLTVYLGLVCRDIFIKNFFARTFVLDATLKDIRQLVHTVPREPAVAVRVREQLAGVSKDTILLAETLEYLLDSLEELRIDSTCSSKRFLCGESDAAIEARVVEVLALQQLKTQTLLRCHDSIKLMENTMLQLEQLQKIFESTMTNQLELACQRLHLNTKELLNATRFQQATRLRLEVLQYVVTGLFVFDVLDRLLGGPFHVHLPRWALDWFVTPLLSRPFLWWTIVMTTYALCVCGLRKLSLRLALAPLGWTSVYTELLVAIDVERLHKLLRGRTVRRVQGLHAAARPETPSERFRVVAWEETDARLWRDAPPHVEVLYDEKHAFLVGVALRFDAKRSALGEADAIDIFRDLLVRHQVLQPPAAPATRRASREPPPPEAAGDG</sequence>
<gene>
    <name evidence="2" type="ORF">P43SY_004057</name>
</gene>
<evidence type="ECO:0000313" key="2">
    <source>
        <dbReference type="EMBL" id="KAJ0397996.1"/>
    </source>
</evidence>
<feature type="region of interest" description="Disordered" evidence="1">
    <location>
        <begin position="892"/>
        <end position="915"/>
    </location>
</feature>
<proteinExistence type="predicted"/>
<protein>
    <submittedName>
        <fullName evidence="2">Uncharacterized protein</fullName>
    </submittedName>
</protein>
<organism evidence="2 3">
    <name type="scientific">Pythium insidiosum</name>
    <name type="common">Pythiosis disease agent</name>
    <dbReference type="NCBI Taxonomy" id="114742"/>
    <lineage>
        <taxon>Eukaryota</taxon>
        <taxon>Sar</taxon>
        <taxon>Stramenopiles</taxon>
        <taxon>Oomycota</taxon>
        <taxon>Peronosporomycetes</taxon>
        <taxon>Pythiales</taxon>
        <taxon>Pythiaceae</taxon>
        <taxon>Pythium</taxon>
    </lineage>
</organism>
<feature type="region of interest" description="Disordered" evidence="1">
    <location>
        <begin position="54"/>
        <end position="84"/>
    </location>
</feature>
<keyword evidence="3" id="KW-1185">Reference proteome</keyword>
<feature type="compositionally biased region" description="Pro residues" evidence="1">
    <location>
        <begin position="905"/>
        <end position="915"/>
    </location>
</feature>
<evidence type="ECO:0000256" key="1">
    <source>
        <dbReference type="SAM" id="MobiDB-lite"/>
    </source>
</evidence>
<dbReference type="Proteomes" id="UP001209570">
    <property type="component" value="Unassembled WGS sequence"/>
</dbReference>